<dbReference type="OMA" id="PHFAAKS"/>
<reference evidence="1" key="4">
    <citation type="submission" date="2005-04" db="EMBL/GenBank/DDBJ databases">
        <title>.</title>
        <authorList>
            <person name="Ghedin E."/>
            <person name="Blandin G."/>
            <person name="Bartholomeu D."/>
            <person name="Caler E."/>
            <person name="Haas B."/>
            <person name="Hannick L."/>
            <person name="Shallom J."/>
            <person name="Hou L."/>
            <person name="Djikeng A."/>
            <person name="Feldblyum T."/>
            <person name="Hostetler J."/>
            <person name="Johnson J."/>
            <person name="Jones K."/>
            <person name="Koo H.L."/>
            <person name="Larkin C."/>
            <person name="Pai G."/>
            <person name="Peterson J."/>
            <person name="Khalak H.G."/>
            <person name="Salzberg S."/>
            <person name="Simpson A.J."/>
            <person name="Tallon L."/>
            <person name="Van Aken S."/>
            <person name="Wanless D."/>
            <person name="White O."/>
            <person name="Wortman J."/>
            <person name="Fraser C.M."/>
            <person name="El-Sayed N.M.A."/>
        </authorList>
    </citation>
    <scope>NUCLEOTIDE SEQUENCE</scope>
    <source>
        <strain evidence="1">GUTat10.1</strain>
    </source>
</reference>
<gene>
    <name evidence="2" type="primary">Tb04.2L9.370</name>
    <name evidence="1" type="ORF">Tb927.4.1260</name>
</gene>
<evidence type="ECO:0000313" key="2">
    <source>
        <dbReference type="EMBL" id="AAZ10717.1"/>
    </source>
</evidence>
<dbReference type="PANTHER" id="PTHR13271">
    <property type="entry name" value="UNCHARACTERIZED PUTATIVE METHYLTRANSFERASE"/>
    <property type="match status" value="1"/>
</dbReference>
<sequence length="334" mass="37671">MKFVWLDTKPQRYICANRSTYRDIWPRLASMRVPAAYSLTRWVARKGGAFHCALRLHPHRNRGCCLVAQRPIKSGAALISVPVSLSISAFTQGSDDERNIAARWGPLEELAGTLTRELHNPSSFHRLYLEFLHDVYNSDATDQFAVNEPLQNELDAMYMGNALHVKGVPNAPFISKSKLVTASQRADWIRIDYLRRRMEQSLPHFASKSTSWGLSMALARALRDDDGGLTMYPLIDFSLHDYEPNAMIHLTHPECHSEGSIGGRWYDKTQPCAHLVARQTIPAGSAVTIAYSTRAAASQEDAEYWKMKWGFVPDREGRARTVETDGERRVPTGI</sequence>
<keyword evidence="3" id="KW-1185">Reference proteome</keyword>
<dbReference type="AlphaFoldDB" id="Q581V5"/>
<dbReference type="Proteomes" id="UP000008524">
    <property type="component" value="Chromosome 4"/>
</dbReference>
<dbReference type="RefSeq" id="XP_844276.1">
    <property type="nucleotide sequence ID" value="XM_839183.1"/>
</dbReference>
<reference evidence="1" key="1">
    <citation type="submission" date="2001-05" db="EMBL/GenBank/DDBJ databases">
        <authorList>
            <person name="El-Sayed N.M."/>
            <person name="Khalak H."/>
            <person name="Adams M.D."/>
        </authorList>
    </citation>
    <scope>NUCLEOTIDE SEQUENCE</scope>
    <source>
        <strain evidence="1">GUTat10.1</strain>
    </source>
</reference>
<dbReference type="InParanoid" id="Q581V5"/>
<evidence type="ECO:0008006" key="4">
    <source>
        <dbReference type="Google" id="ProtNLM"/>
    </source>
</evidence>
<dbReference type="GeneID" id="3656654"/>
<reference evidence="2" key="2">
    <citation type="journal article" date="2005" name="Science">
        <title>Comparative genomics of trypanosomatid parasitic protozoa.</title>
        <authorList>
            <person name="El-Sayed N.M."/>
            <person name="Myler P.J."/>
            <person name="Blandin G."/>
            <person name="Berriman M."/>
            <person name="Crabtree J."/>
            <person name="Aggarwal G."/>
            <person name="Caler E."/>
            <person name="Renauld H."/>
            <person name="Worthey E.A."/>
            <person name="Hertz-Fowler C."/>
            <person name="Ghedin E."/>
            <person name="Peacock C."/>
            <person name="Bartholomeu D.C."/>
            <person name="Haas B.J."/>
            <person name="Tran A.N."/>
            <person name="Wortman J.R."/>
            <person name="Alsmark U.C."/>
            <person name="Angiuoli S."/>
            <person name="Anupama A."/>
            <person name="Badger J."/>
            <person name="Bringaud F."/>
            <person name="Cadag E."/>
            <person name="Carlton J.M."/>
            <person name="Cerqueira G.C."/>
            <person name="Creasy T."/>
            <person name="Delcher A.L."/>
            <person name="Djikeng A."/>
            <person name="Embley T.M."/>
            <person name="Hauser C."/>
            <person name="Ivens A.C."/>
            <person name="Kummerfeld S.K."/>
            <person name="Pereira-Leal J.B."/>
            <person name="Nilsson D."/>
            <person name="Peterson J."/>
            <person name="Salzberg S.L."/>
            <person name="Shallom J."/>
            <person name="Silva J.C."/>
            <person name="Sundaram J."/>
            <person name="Westenberger S."/>
            <person name="White O."/>
            <person name="Melville S.E."/>
            <person name="Donelson J.E."/>
            <person name="Andersson B."/>
            <person name="Stuart K.D."/>
            <person name="Hall N."/>
        </authorList>
    </citation>
    <scope>NUCLEOTIDE SEQUENCE</scope>
    <source>
        <strain evidence="2">927/4 GUTat10.1</strain>
    </source>
</reference>
<proteinExistence type="predicted"/>
<dbReference type="InterPro" id="IPR046341">
    <property type="entry name" value="SET_dom_sf"/>
</dbReference>
<dbReference type="GO" id="GO:0005737">
    <property type="term" value="C:cytoplasm"/>
    <property type="evidence" value="ECO:0000314"/>
    <property type="project" value="GeneDB"/>
</dbReference>
<dbReference type="EMBL" id="AC091702">
    <property type="protein sequence ID" value="AAX79865.1"/>
    <property type="molecule type" value="Genomic_DNA"/>
</dbReference>
<name>Q581V5_TRYB2</name>
<dbReference type="Gene3D" id="3.90.1410.10">
    <property type="entry name" value="set domain protein methyltransferase, domain 1"/>
    <property type="match status" value="1"/>
</dbReference>
<evidence type="ECO:0000313" key="1">
    <source>
        <dbReference type="EMBL" id="AAX79865.1"/>
    </source>
</evidence>
<dbReference type="InterPro" id="IPR050600">
    <property type="entry name" value="SETD3_SETD6_MTase"/>
</dbReference>
<dbReference type="CDD" id="cd10527">
    <property type="entry name" value="SET_LSMT"/>
    <property type="match status" value="1"/>
</dbReference>
<dbReference type="KEGG" id="tbr:Tb927.4.1260"/>
<evidence type="ECO:0000313" key="3">
    <source>
        <dbReference type="Proteomes" id="UP000008524"/>
    </source>
</evidence>
<accession>D6XF62</accession>
<accession>Q581V5</accession>
<organism evidence="1 3">
    <name type="scientific">Trypanosoma brucei brucei (strain 927/4 GUTat10.1)</name>
    <dbReference type="NCBI Taxonomy" id="185431"/>
    <lineage>
        <taxon>Eukaryota</taxon>
        <taxon>Discoba</taxon>
        <taxon>Euglenozoa</taxon>
        <taxon>Kinetoplastea</taxon>
        <taxon>Metakinetoplastina</taxon>
        <taxon>Trypanosomatida</taxon>
        <taxon>Trypanosomatidae</taxon>
        <taxon>Trypanosoma</taxon>
    </lineage>
</organism>
<dbReference type="OrthoDB" id="341421at2759"/>
<protein>
    <recommendedName>
        <fullName evidence="4">SET domain-containing protein</fullName>
    </recommendedName>
</protein>
<dbReference type="eggNOG" id="ENOG502QVUW">
    <property type="taxonomic scope" value="Eukaryota"/>
</dbReference>
<dbReference type="SUPFAM" id="SSF82199">
    <property type="entry name" value="SET domain"/>
    <property type="match status" value="1"/>
</dbReference>
<reference evidence="2 3" key="3">
    <citation type="journal article" date="2005" name="Science">
        <title>The genome of the African trypanosome Trypanosoma brucei.</title>
        <authorList>
            <person name="Berriman M."/>
            <person name="Ghedin E."/>
            <person name="Hertz-Fowler C."/>
            <person name="Blandin G."/>
            <person name="Renauld H."/>
            <person name="Bartholomeu D.C."/>
            <person name="Lennard N.J."/>
            <person name="Caler E."/>
            <person name="Hamlin N.E."/>
            <person name="Haas B."/>
            <person name="Bohme U."/>
            <person name="Hannick L."/>
            <person name="Aslett M.A."/>
            <person name="Shallom J."/>
            <person name="Marcello L."/>
            <person name="Hou L."/>
            <person name="Wickstead B."/>
            <person name="Alsmark U.C."/>
            <person name="Arrowsmith C."/>
            <person name="Atkin R.J."/>
            <person name="Barron A.J."/>
            <person name="Bringaud F."/>
            <person name="Brooks K."/>
            <person name="Carrington M."/>
            <person name="Cherevach I."/>
            <person name="Chillingworth T.J."/>
            <person name="Churcher C."/>
            <person name="Clark L.N."/>
            <person name="Corton C.H."/>
            <person name="Cronin A."/>
            <person name="Davies R.M."/>
            <person name="Doggett J."/>
            <person name="Djikeng A."/>
            <person name="Feldblyum T."/>
            <person name="Field M.C."/>
            <person name="Fraser A."/>
            <person name="Goodhead I."/>
            <person name="Hance Z."/>
            <person name="Harper D."/>
            <person name="Harris B.R."/>
            <person name="Hauser H."/>
            <person name="Hostetler J."/>
            <person name="Ivens A."/>
            <person name="Jagels K."/>
            <person name="Johnson D."/>
            <person name="Johnson J."/>
            <person name="Jones K."/>
            <person name="Kerhornou A.X."/>
            <person name="Koo H."/>
            <person name="Larke N."/>
            <person name="Landfear S."/>
            <person name="Larkin C."/>
            <person name="Leech V."/>
            <person name="Line A."/>
            <person name="Lord A."/>
            <person name="Macleod A."/>
            <person name="Mooney P.J."/>
            <person name="Moule S."/>
            <person name="Martin D.M."/>
            <person name="Morgan G.W."/>
            <person name="Mungall K."/>
            <person name="Norbertczak H."/>
            <person name="Ormond D."/>
            <person name="Pai G."/>
            <person name="Peacock C.S."/>
            <person name="Peterson J."/>
            <person name="Quail M.A."/>
            <person name="Rabbinowitsch E."/>
            <person name="Rajandream M.A."/>
            <person name="Reitter C."/>
            <person name="Salzberg S.L."/>
            <person name="Sanders M."/>
            <person name="Schobel S."/>
            <person name="Sharp S."/>
            <person name="Simmonds M."/>
            <person name="Simpson A.J."/>
            <person name="Tallon L."/>
            <person name="Turner C.M."/>
            <person name="Tait A."/>
            <person name="Tivey A.R."/>
            <person name="Van Aken S."/>
            <person name="Walker D."/>
            <person name="Wanless D."/>
            <person name="Wang S."/>
            <person name="White B."/>
            <person name="White O."/>
            <person name="Whitehead S."/>
            <person name="Woodward J."/>
            <person name="Wortman J."/>
            <person name="Adams M.D."/>
            <person name="Embley T.M."/>
            <person name="Gull K."/>
            <person name="Ullu E."/>
            <person name="Barry J.D."/>
            <person name="Fairlamb A.H."/>
            <person name="Opperdoes F."/>
            <person name="Barrell B.G."/>
            <person name="Donelson J.E."/>
            <person name="Hall N."/>
            <person name="Fraser C.M."/>
            <person name="Melville S.E."/>
            <person name="El-Sayed N.M."/>
        </authorList>
    </citation>
    <scope>NUCLEOTIDE SEQUENCE [LARGE SCALE GENOMIC DNA]</scope>
    <source>
        <strain evidence="2 3">927/4 GUTat10.1</strain>
    </source>
</reference>
<reference evidence="2" key="5">
    <citation type="submission" date="2005-04" db="EMBL/GenBank/DDBJ databases">
        <title>Sequencing, closure, and annotation of Trypanosoma brucei chromosomes 2 through 8.</title>
        <authorList>
            <person name="Ghedin E."/>
            <person name="Blandin G."/>
            <person name="Bartholomeu D."/>
            <person name="Caler E."/>
            <person name="Haas B."/>
            <person name="Hannick L."/>
            <person name="Shallom J."/>
            <person name="Hou L."/>
            <person name="Djikeng A."/>
            <person name="Feldblyum T."/>
            <person name="Hostetler J."/>
            <person name="Johnson J."/>
            <person name="Jones K."/>
            <person name="Koo H.L."/>
            <person name="Larkin C."/>
            <person name="Pai G."/>
            <person name="Peterson J."/>
            <person name="Khalak H.G."/>
            <person name="Salzberg S."/>
            <person name="Simpson A.J."/>
            <person name="Tallon L."/>
            <person name="Van Aken S."/>
            <person name="Wanless D."/>
            <person name="White O."/>
            <person name="Wortman J."/>
            <person name="Fraser C.M."/>
            <person name="El-Sayed N.M.A."/>
        </authorList>
    </citation>
    <scope>NUCLEOTIDE SEQUENCE</scope>
    <source>
        <strain evidence="2">927/4 GUTat10.1</strain>
    </source>
</reference>
<dbReference type="PANTHER" id="PTHR13271:SF154">
    <property type="entry name" value="GRIP DOMAIN-CONTAINING PROTEIN"/>
    <property type="match status" value="1"/>
</dbReference>
<dbReference type="EMBL" id="CP000067">
    <property type="protein sequence ID" value="AAZ10717.1"/>
    <property type="molecule type" value="Genomic_DNA"/>
</dbReference>
<dbReference type="PaxDb" id="5691-AAZ10717"/>
<dbReference type="VEuPathDB" id="TriTrypDB:Tb927.4.1260"/>